<dbReference type="EMBL" id="BSFP01000127">
    <property type="protein sequence ID" value="GLL08110.1"/>
    <property type="molecule type" value="Genomic_DNA"/>
</dbReference>
<proteinExistence type="predicted"/>
<name>A0A9W6NS91_9ACTN</name>
<reference evidence="1" key="2">
    <citation type="submission" date="2023-01" db="EMBL/GenBank/DDBJ databases">
        <authorList>
            <person name="Sun Q."/>
            <person name="Evtushenko L."/>
        </authorList>
    </citation>
    <scope>NUCLEOTIDE SEQUENCE</scope>
    <source>
        <strain evidence="1">VKM Ac-1321</strain>
    </source>
</reference>
<dbReference type="AlphaFoldDB" id="A0A9W6NS91"/>
<sequence length="77" mass="8042">MAAHQLRPNDIVTVTVDGLITGGALVHTDDHQPGMLLDAPDAAIGDRITMLVAEVDHVQGRFNGRPATPQPPAPPCA</sequence>
<evidence type="ECO:0000313" key="1">
    <source>
        <dbReference type="EMBL" id="GLL08110.1"/>
    </source>
</evidence>
<evidence type="ECO:0000313" key="2">
    <source>
        <dbReference type="Proteomes" id="UP001143480"/>
    </source>
</evidence>
<protein>
    <recommendedName>
        <fullName evidence="3">TRAM domain-containing protein</fullName>
    </recommendedName>
</protein>
<keyword evidence="2" id="KW-1185">Reference proteome</keyword>
<accession>A0A9W6NS91</accession>
<reference evidence="1" key="1">
    <citation type="journal article" date="2014" name="Int. J. Syst. Evol. Microbiol.">
        <title>Complete genome sequence of Corynebacterium casei LMG S-19264T (=DSM 44701T), isolated from a smear-ripened cheese.</title>
        <authorList>
            <consortium name="US DOE Joint Genome Institute (JGI-PGF)"/>
            <person name="Walter F."/>
            <person name="Albersmeier A."/>
            <person name="Kalinowski J."/>
            <person name="Ruckert C."/>
        </authorList>
    </citation>
    <scope>NUCLEOTIDE SEQUENCE</scope>
    <source>
        <strain evidence="1">VKM Ac-1321</strain>
    </source>
</reference>
<evidence type="ECO:0008006" key="3">
    <source>
        <dbReference type="Google" id="ProtNLM"/>
    </source>
</evidence>
<organism evidence="1 2">
    <name type="scientific">Dactylosporangium matsuzakiense</name>
    <dbReference type="NCBI Taxonomy" id="53360"/>
    <lineage>
        <taxon>Bacteria</taxon>
        <taxon>Bacillati</taxon>
        <taxon>Actinomycetota</taxon>
        <taxon>Actinomycetes</taxon>
        <taxon>Micromonosporales</taxon>
        <taxon>Micromonosporaceae</taxon>
        <taxon>Dactylosporangium</taxon>
    </lineage>
</organism>
<dbReference type="Proteomes" id="UP001143480">
    <property type="component" value="Unassembled WGS sequence"/>
</dbReference>
<comment type="caution">
    <text evidence="1">The sequence shown here is derived from an EMBL/GenBank/DDBJ whole genome shotgun (WGS) entry which is preliminary data.</text>
</comment>
<gene>
    <name evidence="1" type="ORF">GCM10017581_098700</name>
</gene>